<dbReference type="InterPro" id="IPR002293">
    <property type="entry name" value="AA/rel_permease1"/>
</dbReference>
<evidence type="ECO:0000313" key="7">
    <source>
        <dbReference type="EMBL" id="ADP34268.1"/>
    </source>
</evidence>
<dbReference type="PANTHER" id="PTHR43243">
    <property type="entry name" value="INNER MEMBRANE TRANSPORTER YGJI-RELATED"/>
    <property type="match status" value="1"/>
</dbReference>
<dbReference type="PANTHER" id="PTHR43243:SF4">
    <property type="entry name" value="CATIONIC AMINO ACID TRANSPORTER 4"/>
    <property type="match status" value="1"/>
</dbReference>
<feature type="transmembrane region" description="Helical" evidence="6">
    <location>
        <begin position="254"/>
        <end position="278"/>
    </location>
</feature>
<keyword evidence="3 6" id="KW-0812">Transmembrane</keyword>
<evidence type="ECO:0000256" key="5">
    <source>
        <dbReference type="ARBA" id="ARBA00023136"/>
    </source>
</evidence>
<dbReference type="PIRSF" id="PIRSF006060">
    <property type="entry name" value="AA_transporter"/>
    <property type="match status" value="1"/>
</dbReference>
<protein>
    <submittedName>
        <fullName evidence="7">Amino acid transporter</fullName>
    </submittedName>
</protein>
<keyword evidence="8" id="KW-1185">Reference proteome</keyword>
<feature type="transmembrane region" description="Helical" evidence="6">
    <location>
        <begin position="28"/>
        <end position="53"/>
    </location>
</feature>
<feature type="transmembrane region" description="Helical" evidence="6">
    <location>
        <begin position="432"/>
        <end position="450"/>
    </location>
</feature>
<feature type="transmembrane region" description="Helical" evidence="6">
    <location>
        <begin position="183"/>
        <end position="202"/>
    </location>
</feature>
<evidence type="ECO:0000256" key="4">
    <source>
        <dbReference type="ARBA" id="ARBA00022989"/>
    </source>
</evidence>
<reference evidence="7 8" key="1">
    <citation type="journal article" date="2011" name="Front. Microbiol.">
        <title>Genomic signatures of strain selection and enhancement in Bacillus atrophaeus var. globigii, a historical biowarfare simulant.</title>
        <authorList>
            <person name="Gibbons H.S."/>
            <person name="Broomall S.M."/>
            <person name="McNew L.A."/>
            <person name="Daligault H."/>
            <person name="Chapman C."/>
            <person name="Bruce D."/>
            <person name="Karavis M."/>
            <person name="Krepps M."/>
            <person name="McGregor P.A."/>
            <person name="Hong C."/>
            <person name="Park K.H."/>
            <person name="Akmal A."/>
            <person name="Feldman A."/>
            <person name="Lin J.S."/>
            <person name="Chang W.E."/>
            <person name="Higgs B.W."/>
            <person name="Demirev P."/>
            <person name="Lindquist J."/>
            <person name="Liem A."/>
            <person name="Fochler E."/>
            <person name="Read T.D."/>
            <person name="Tapia R."/>
            <person name="Johnson S."/>
            <person name="Bishop-Lilly K.A."/>
            <person name="Detter C."/>
            <person name="Han C."/>
            <person name="Sozhamannan S."/>
            <person name="Rosenzweig C.N."/>
            <person name="Skowronski E.W."/>
        </authorList>
    </citation>
    <scope>NUCLEOTIDE SEQUENCE [LARGE SCALE GENOMIC DNA]</scope>
    <source>
        <strain evidence="7 8">1942</strain>
    </source>
</reference>
<name>A0ABM5M2C7_BACA1</name>
<dbReference type="Pfam" id="PF13520">
    <property type="entry name" value="AA_permease_2"/>
    <property type="match status" value="1"/>
</dbReference>
<keyword evidence="4 6" id="KW-1133">Transmembrane helix</keyword>
<keyword evidence="5 6" id="KW-0472">Membrane</keyword>
<comment type="subcellular location">
    <subcellularLocation>
        <location evidence="1">Membrane</location>
        <topology evidence="1">Multi-pass membrane protein</topology>
    </subcellularLocation>
</comment>
<evidence type="ECO:0000256" key="3">
    <source>
        <dbReference type="ARBA" id="ARBA00022692"/>
    </source>
</evidence>
<feature type="transmembrane region" description="Helical" evidence="6">
    <location>
        <begin position="375"/>
        <end position="395"/>
    </location>
</feature>
<dbReference type="Proteomes" id="UP000006867">
    <property type="component" value="Chromosome"/>
</dbReference>
<feature type="transmembrane region" description="Helical" evidence="6">
    <location>
        <begin position="150"/>
        <end position="171"/>
    </location>
</feature>
<dbReference type="Gene3D" id="1.20.1740.10">
    <property type="entry name" value="Amino acid/polyamine transporter I"/>
    <property type="match status" value="1"/>
</dbReference>
<evidence type="ECO:0000256" key="6">
    <source>
        <dbReference type="SAM" id="Phobius"/>
    </source>
</evidence>
<feature type="transmembrane region" description="Helical" evidence="6">
    <location>
        <begin position="59"/>
        <end position="88"/>
    </location>
</feature>
<accession>A0ABM5M2C7</accession>
<gene>
    <name evidence="7" type="ordered locus">BATR1942_16745</name>
</gene>
<feature type="transmembrane region" description="Helical" evidence="6">
    <location>
        <begin position="109"/>
        <end position="130"/>
    </location>
</feature>
<proteinExistence type="predicted"/>
<evidence type="ECO:0000256" key="1">
    <source>
        <dbReference type="ARBA" id="ARBA00004141"/>
    </source>
</evidence>
<feature type="transmembrane region" description="Helical" evidence="6">
    <location>
        <begin position="407"/>
        <end position="426"/>
    </location>
</feature>
<dbReference type="EMBL" id="CP002207">
    <property type="protein sequence ID" value="ADP34268.1"/>
    <property type="molecule type" value="Genomic_DNA"/>
</dbReference>
<sequence>MRNILQKKDIGQLLEQSRSQKTAKTMGAFDLTLMGIGAVIGTGVMVLTGITAANDAGPSVIFSFIIAAVVCSLAALCYAEIASCLPVYGSAYIYSYTTMGEIIGHLMGWTLLSVYMVTTSAVASGWSSYFNNLLGGFHLSIPDTLLTVPSQGGTVNLPAIIITLLITAVLSRGSKESKTFNNVMVLVKISIVILFIVTGSFYVKPDNWHPFMPYGMQGIITGASAVFFAFLGFDAISASAEEVKKPQRNLPIGIIGSLLVCTMIYVLVCLVMTGMVPYSELNVPEAMSYVLEAVHQNAVAGIISVGAIIGLMAVILANTYAASRISFAMARDGMLPKVFKIVGRKSEAPVWNTWLIGTLSALVAGFIDLKELSNLANIGALLTFAMVSLSVLILRRTHKNLKRGFRVPFVPVLPILSIVCCLFLMINLPGKTWLYFLIWIIVGAAVYFLYSYKHSLLRK</sequence>
<feature type="transmembrane region" description="Helical" evidence="6">
    <location>
        <begin position="350"/>
        <end position="369"/>
    </location>
</feature>
<feature type="transmembrane region" description="Helical" evidence="6">
    <location>
        <begin position="214"/>
        <end position="233"/>
    </location>
</feature>
<dbReference type="RefSeq" id="WP_003326478.1">
    <property type="nucleotide sequence ID" value="NC_014639.1"/>
</dbReference>
<keyword evidence="2" id="KW-0813">Transport</keyword>
<evidence type="ECO:0000256" key="2">
    <source>
        <dbReference type="ARBA" id="ARBA00022448"/>
    </source>
</evidence>
<feature type="transmembrane region" description="Helical" evidence="6">
    <location>
        <begin position="298"/>
        <end position="321"/>
    </location>
</feature>
<evidence type="ECO:0000313" key="8">
    <source>
        <dbReference type="Proteomes" id="UP000006867"/>
    </source>
</evidence>
<organism evidence="7 8">
    <name type="scientific">Bacillus atrophaeus (strain 1942)</name>
    <dbReference type="NCBI Taxonomy" id="720555"/>
    <lineage>
        <taxon>Bacteria</taxon>
        <taxon>Bacillati</taxon>
        <taxon>Bacillota</taxon>
        <taxon>Bacilli</taxon>
        <taxon>Bacillales</taxon>
        <taxon>Bacillaceae</taxon>
        <taxon>Bacillus</taxon>
    </lineage>
</organism>